<dbReference type="GO" id="GO:0009755">
    <property type="term" value="P:hormone-mediated signaling pathway"/>
    <property type="evidence" value="ECO:0007669"/>
    <property type="project" value="TreeGrafter"/>
</dbReference>
<dbReference type="OrthoDB" id="6355676at2759"/>
<accession>A0A7R8W4T3</accession>
<name>A0A7R8W4T3_9CRUS</name>
<organism evidence="7">
    <name type="scientific">Cyprideis torosa</name>
    <dbReference type="NCBI Taxonomy" id="163714"/>
    <lineage>
        <taxon>Eukaryota</taxon>
        <taxon>Metazoa</taxon>
        <taxon>Ecdysozoa</taxon>
        <taxon>Arthropoda</taxon>
        <taxon>Crustacea</taxon>
        <taxon>Oligostraca</taxon>
        <taxon>Ostracoda</taxon>
        <taxon>Podocopa</taxon>
        <taxon>Podocopida</taxon>
        <taxon>Cytherocopina</taxon>
        <taxon>Cytheroidea</taxon>
        <taxon>Cytherideidae</taxon>
        <taxon>Cyprideis</taxon>
    </lineage>
</organism>
<dbReference type="PANTHER" id="PTHR24086">
    <property type="entry name" value="NUCLEAR RECEPTOR SUBFAMILY 5 GROUP A"/>
    <property type="match status" value="1"/>
</dbReference>
<evidence type="ECO:0000256" key="3">
    <source>
        <dbReference type="ARBA" id="ARBA00023163"/>
    </source>
</evidence>
<dbReference type="InterPro" id="IPR001723">
    <property type="entry name" value="Nuclear_hrmn_rcpt"/>
</dbReference>
<dbReference type="Gene3D" id="1.10.565.10">
    <property type="entry name" value="Retinoid X Receptor"/>
    <property type="match status" value="1"/>
</dbReference>
<feature type="binding site" evidence="5">
    <location>
        <position position="353"/>
    </location>
    <ligand>
        <name>a phospholipid derivative</name>
        <dbReference type="ChEBI" id="CHEBI:16247"/>
    </ligand>
</feature>
<proteinExistence type="predicted"/>
<sequence>MKLEAVRQDRMRGGRNKFGPMYKRDRARKLQLMRQRQLAIQQLSQHNANGGSGGGGLGSPTSDILSGNVGSPVRWCGTGLESYRDIPSSNRPICPSPSEIRAASSSSTSTTPQVKQELIQIPQLSSSTSSPDSSPVPTSSSSTHASLSLHGGSGGSVASPSPITPKNQTYNQCEVDIFELTCKVLDQNLFTQVDWARNSVYFKELKVDDQMKLLQNSWSEILILDHIHHRMHNNLPDEFQLPNGQKFDLLALALLGTRQQQAKLVEMTARLSELGFDLSDYVCFKFLILLNPDVRSLQNRKLVQEAHEQIKQALIDYTVNCYPAIQEKYNKVLGLLPDLRFLAQQGEEFLYYKHMQEGSSTQTLLMEMLHARRK</sequence>
<feature type="compositionally biased region" description="Basic and acidic residues" evidence="6">
    <location>
        <begin position="1"/>
        <end position="12"/>
    </location>
</feature>
<feature type="region of interest" description="Disordered" evidence="6">
    <location>
        <begin position="46"/>
        <end position="65"/>
    </location>
</feature>
<dbReference type="GO" id="GO:0004879">
    <property type="term" value="F:nuclear receptor activity"/>
    <property type="evidence" value="ECO:0007669"/>
    <property type="project" value="InterPro"/>
</dbReference>
<evidence type="ECO:0000256" key="1">
    <source>
        <dbReference type="ARBA" id="ARBA00004123"/>
    </source>
</evidence>
<keyword evidence="4" id="KW-0675">Receptor</keyword>
<evidence type="ECO:0000256" key="2">
    <source>
        <dbReference type="ARBA" id="ARBA00023015"/>
    </source>
</evidence>
<dbReference type="GO" id="GO:0090575">
    <property type="term" value="C:RNA polymerase II transcription regulator complex"/>
    <property type="evidence" value="ECO:0007669"/>
    <property type="project" value="TreeGrafter"/>
</dbReference>
<dbReference type="AlphaFoldDB" id="A0A7R8W4T3"/>
<dbReference type="Pfam" id="PF00104">
    <property type="entry name" value="Hormone_recep"/>
    <property type="match status" value="1"/>
</dbReference>
<dbReference type="FunFam" id="1.10.565.10:FF:000011">
    <property type="entry name" value="Nuclear receptor subfamily 5, group A, member 2"/>
    <property type="match status" value="1"/>
</dbReference>
<dbReference type="PROSITE" id="PS51843">
    <property type="entry name" value="NR_LBD"/>
    <property type="match status" value="1"/>
</dbReference>
<dbReference type="PIRSF" id="PIRSF002530">
    <property type="entry name" value="Nuc_orph_FTZ-F1"/>
    <property type="match status" value="1"/>
</dbReference>
<dbReference type="PRINTS" id="PR00398">
    <property type="entry name" value="STRDHORMONER"/>
</dbReference>
<feature type="region of interest" description="Disordered" evidence="6">
    <location>
        <begin position="86"/>
        <end position="163"/>
    </location>
</feature>
<feature type="compositionally biased region" description="Low complexity" evidence="6">
    <location>
        <begin position="124"/>
        <end position="161"/>
    </location>
</feature>
<dbReference type="EMBL" id="OB660034">
    <property type="protein sequence ID" value="CAD7222190.1"/>
    <property type="molecule type" value="Genomic_DNA"/>
</dbReference>
<evidence type="ECO:0000256" key="5">
    <source>
        <dbReference type="PIRSR" id="PIRSR002530-1"/>
    </source>
</evidence>
<feature type="region of interest" description="Disordered" evidence="6">
    <location>
        <begin position="1"/>
        <end position="20"/>
    </location>
</feature>
<evidence type="ECO:0000256" key="4">
    <source>
        <dbReference type="ARBA" id="ARBA00023170"/>
    </source>
</evidence>
<dbReference type="SMART" id="SM00430">
    <property type="entry name" value="HOLI"/>
    <property type="match status" value="1"/>
</dbReference>
<dbReference type="SUPFAM" id="SSF48508">
    <property type="entry name" value="Nuclear receptor ligand-binding domain"/>
    <property type="match status" value="1"/>
</dbReference>
<keyword evidence="3" id="KW-0804">Transcription</keyword>
<dbReference type="InterPro" id="IPR035500">
    <property type="entry name" value="NHR-like_dom_sf"/>
</dbReference>
<keyword evidence="2" id="KW-0805">Transcription regulation</keyword>
<gene>
    <name evidence="7" type="ORF">CTOB1V02_LOCUS205</name>
</gene>
<comment type="subcellular location">
    <subcellularLocation>
        <location evidence="1">Nucleus</location>
    </subcellularLocation>
</comment>
<evidence type="ECO:0000313" key="7">
    <source>
        <dbReference type="EMBL" id="CAD7222190.1"/>
    </source>
</evidence>
<reference evidence="7" key="1">
    <citation type="submission" date="2020-11" db="EMBL/GenBank/DDBJ databases">
        <authorList>
            <person name="Tran Van P."/>
        </authorList>
    </citation>
    <scope>NUCLEOTIDE SEQUENCE</scope>
</reference>
<evidence type="ECO:0000256" key="6">
    <source>
        <dbReference type="SAM" id="MobiDB-lite"/>
    </source>
</evidence>
<dbReference type="InterPro" id="IPR000536">
    <property type="entry name" value="Nucl_hrmn_rcpt_lig-bd"/>
</dbReference>
<protein>
    <submittedName>
        <fullName evidence="7">Uncharacterized protein</fullName>
    </submittedName>
</protein>
<dbReference type="GO" id="GO:0009888">
    <property type="term" value="P:tissue development"/>
    <property type="evidence" value="ECO:0007669"/>
    <property type="project" value="TreeGrafter"/>
</dbReference>
<dbReference type="InterPro" id="IPR016355">
    <property type="entry name" value="NR5-like"/>
</dbReference>
<dbReference type="PANTHER" id="PTHR24086:SF15">
    <property type="entry name" value="NUCLEAR HORMONE RECEPTOR FTZ-F1"/>
    <property type="match status" value="1"/>
</dbReference>
<dbReference type="GO" id="GO:0000978">
    <property type="term" value="F:RNA polymerase II cis-regulatory region sequence-specific DNA binding"/>
    <property type="evidence" value="ECO:0007669"/>
    <property type="project" value="TreeGrafter"/>
</dbReference>